<evidence type="ECO:0000256" key="12">
    <source>
        <dbReference type="ARBA" id="ARBA00024983"/>
    </source>
</evidence>
<dbReference type="PROSITE" id="PS51820">
    <property type="entry name" value="PA14"/>
    <property type="match status" value="1"/>
</dbReference>
<dbReference type="FunFam" id="3.20.20.300:FF:000006">
    <property type="entry name" value="Beta-glucosidase H"/>
    <property type="match status" value="1"/>
</dbReference>
<keyword evidence="16" id="KW-1185">Reference proteome</keyword>
<comment type="subcellular location">
    <subcellularLocation>
        <location evidence="2">Secreted</location>
    </subcellularLocation>
</comment>
<dbReference type="GO" id="GO:0030245">
    <property type="term" value="P:cellulose catabolic process"/>
    <property type="evidence" value="ECO:0007669"/>
    <property type="project" value="UniProtKB-UniPathway"/>
</dbReference>
<evidence type="ECO:0000256" key="3">
    <source>
        <dbReference type="ARBA" id="ARBA00004987"/>
    </source>
</evidence>
<dbReference type="PROSITE" id="PS00775">
    <property type="entry name" value="GLYCOSYL_HYDROL_F3"/>
    <property type="match status" value="1"/>
</dbReference>
<evidence type="ECO:0000256" key="11">
    <source>
        <dbReference type="ARBA" id="ARBA00023326"/>
    </source>
</evidence>
<dbReference type="EC" id="3.2.1.21" evidence="13"/>
<comment type="catalytic activity">
    <reaction evidence="1 13">
        <text>Hydrolysis of terminal, non-reducing beta-D-glucosyl residues with release of beta-D-glucose.</text>
        <dbReference type="EC" id="3.2.1.21"/>
    </reaction>
</comment>
<evidence type="ECO:0000256" key="6">
    <source>
        <dbReference type="ARBA" id="ARBA00022801"/>
    </source>
</evidence>
<evidence type="ECO:0000256" key="8">
    <source>
        <dbReference type="ARBA" id="ARBA00023180"/>
    </source>
</evidence>
<dbReference type="InterPro" id="IPR036881">
    <property type="entry name" value="Glyco_hydro_3_C_sf"/>
</dbReference>
<comment type="pathway">
    <text evidence="3 13">Glycan metabolism; cellulose degradation.</text>
</comment>
<accession>A0A0B8MYK6</accession>
<evidence type="ECO:0000259" key="14">
    <source>
        <dbReference type="PROSITE" id="PS51820"/>
    </source>
</evidence>
<evidence type="ECO:0000256" key="5">
    <source>
        <dbReference type="ARBA" id="ARBA00022525"/>
    </source>
</evidence>
<proteinExistence type="inferred from homology"/>
<dbReference type="Pfam" id="PF01915">
    <property type="entry name" value="Glyco_hydro_3_C"/>
    <property type="match status" value="1"/>
</dbReference>
<dbReference type="SUPFAM" id="SSF51445">
    <property type="entry name" value="(Trans)glycosidases"/>
    <property type="match status" value="1"/>
</dbReference>
<keyword evidence="10 13" id="KW-0326">Glycosidase</keyword>
<dbReference type="GO" id="GO:0008422">
    <property type="term" value="F:beta-glucosidase activity"/>
    <property type="evidence" value="ECO:0007669"/>
    <property type="project" value="UniProtKB-EC"/>
</dbReference>
<dbReference type="InterPro" id="IPR026891">
    <property type="entry name" value="Fn3-like"/>
</dbReference>
<dbReference type="InterPro" id="IPR019800">
    <property type="entry name" value="Glyco_hydro_3_AS"/>
</dbReference>
<evidence type="ECO:0000256" key="7">
    <source>
        <dbReference type="ARBA" id="ARBA00023001"/>
    </source>
</evidence>
<feature type="domain" description="PA14" evidence="14">
    <location>
        <begin position="428"/>
        <end position="585"/>
    </location>
</feature>
<dbReference type="FunFam" id="2.60.40.10:FF:000495">
    <property type="entry name" value="Periplasmic beta-glucosidase"/>
    <property type="match status" value="1"/>
</dbReference>
<dbReference type="PANTHER" id="PTHR42715:SF13">
    <property type="entry name" value="BETA-GLUCOSIDASE K-RELATED"/>
    <property type="match status" value="1"/>
</dbReference>
<keyword evidence="8" id="KW-0325">Glycoprotein</keyword>
<dbReference type="AlphaFoldDB" id="A0A0B8MYK6"/>
<evidence type="ECO:0000313" key="16">
    <source>
        <dbReference type="Proteomes" id="UP000053095"/>
    </source>
</evidence>
<evidence type="ECO:0000256" key="13">
    <source>
        <dbReference type="RuleBase" id="RU361161"/>
    </source>
</evidence>
<dbReference type="SMART" id="SM00758">
    <property type="entry name" value="PA14"/>
    <property type="match status" value="1"/>
</dbReference>
<dbReference type="Pfam" id="PF00933">
    <property type="entry name" value="Glyco_hydro_3"/>
    <property type="match status" value="1"/>
</dbReference>
<keyword evidence="9 13" id="KW-0119">Carbohydrate metabolism</keyword>
<protein>
    <recommendedName>
        <fullName evidence="13">beta-glucosidase</fullName>
        <ecNumber evidence="13">3.2.1.21</ecNumber>
    </recommendedName>
</protein>
<dbReference type="InterPro" id="IPR050288">
    <property type="entry name" value="Cellulose_deg_GH3"/>
</dbReference>
<dbReference type="Gene3D" id="3.20.20.300">
    <property type="entry name" value="Glycoside hydrolase, family 3, N-terminal domain"/>
    <property type="match status" value="1"/>
</dbReference>
<dbReference type="Gene3D" id="2.60.120.260">
    <property type="entry name" value="Galactose-binding domain-like"/>
    <property type="match status" value="1"/>
</dbReference>
<dbReference type="GO" id="GO:0005576">
    <property type="term" value="C:extracellular region"/>
    <property type="evidence" value="ECO:0007669"/>
    <property type="project" value="UniProtKB-SubCell"/>
</dbReference>
<dbReference type="InterPro" id="IPR001764">
    <property type="entry name" value="Glyco_hydro_3_N"/>
</dbReference>
<dbReference type="Pfam" id="PF07691">
    <property type="entry name" value="PA14"/>
    <property type="match status" value="1"/>
</dbReference>
<organism evidence="15 16">
    <name type="scientific">Talaromyces pinophilus</name>
    <name type="common">Penicillium pinophilum</name>
    <dbReference type="NCBI Taxonomy" id="128442"/>
    <lineage>
        <taxon>Eukaryota</taxon>
        <taxon>Fungi</taxon>
        <taxon>Dikarya</taxon>
        <taxon>Ascomycota</taxon>
        <taxon>Pezizomycotina</taxon>
        <taxon>Eurotiomycetes</taxon>
        <taxon>Eurotiomycetidae</taxon>
        <taxon>Eurotiales</taxon>
        <taxon>Trichocomaceae</taxon>
        <taxon>Talaromyces</taxon>
        <taxon>Talaromyces sect. Talaromyces</taxon>
    </lineage>
</organism>
<dbReference type="Proteomes" id="UP000053095">
    <property type="component" value="Unassembled WGS sequence"/>
</dbReference>
<dbReference type="InterPro" id="IPR037524">
    <property type="entry name" value="PA14/GLEYA"/>
</dbReference>
<dbReference type="PRINTS" id="PR00133">
    <property type="entry name" value="GLHYDRLASE3"/>
</dbReference>
<dbReference type="SUPFAM" id="SSF52279">
    <property type="entry name" value="Beta-D-glucan exohydrolase, C-terminal domain"/>
    <property type="match status" value="1"/>
</dbReference>
<dbReference type="PANTHER" id="PTHR42715">
    <property type="entry name" value="BETA-GLUCOSIDASE"/>
    <property type="match status" value="1"/>
</dbReference>
<dbReference type="Gene3D" id="3.40.50.1700">
    <property type="entry name" value="Glycoside hydrolase family 3 C-terminal domain"/>
    <property type="match status" value="1"/>
</dbReference>
<gene>
    <name evidence="15" type="ORF">TCE0_038f12659</name>
</gene>
<dbReference type="EMBL" id="DF933834">
    <property type="protein sequence ID" value="GAM40363.1"/>
    <property type="molecule type" value="Genomic_DNA"/>
</dbReference>
<comment type="function">
    <text evidence="12">Beta-glucosidases are one of a number of cellulolytic enzymes involved in the degradation of cellulosic biomass. Catalyzes the last step releasing glucose from the inhibitory cellobiose.</text>
</comment>
<dbReference type="Pfam" id="PF14310">
    <property type="entry name" value="Fn3-like"/>
    <property type="match status" value="1"/>
</dbReference>
<keyword evidence="7" id="KW-0136">Cellulose degradation</keyword>
<dbReference type="InterPro" id="IPR013783">
    <property type="entry name" value="Ig-like_fold"/>
</dbReference>
<dbReference type="InterPro" id="IPR011658">
    <property type="entry name" value="PA14_dom"/>
</dbReference>
<comment type="similarity">
    <text evidence="4 13">Belongs to the glycosyl hydrolase 3 family.</text>
</comment>
<evidence type="ECO:0000256" key="1">
    <source>
        <dbReference type="ARBA" id="ARBA00000448"/>
    </source>
</evidence>
<evidence type="ECO:0000256" key="9">
    <source>
        <dbReference type="ARBA" id="ARBA00023277"/>
    </source>
</evidence>
<reference evidence="16" key="1">
    <citation type="journal article" date="2015" name="Genome Announc.">
        <title>Draft genome sequence of Talaromyces cellulolyticus strain Y-94, a source of lignocellulosic biomass-degrading enzymes.</title>
        <authorList>
            <person name="Fujii T."/>
            <person name="Koike H."/>
            <person name="Sawayama S."/>
            <person name="Yano S."/>
            <person name="Inoue H."/>
        </authorList>
    </citation>
    <scope>NUCLEOTIDE SEQUENCE [LARGE SCALE GENOMIC DNA]</scope>
    <source>
        <strain evidence="16">Y-94</strain>
    </source>
</reference>
<evidence type="ECO:0000256" key="2">
    <source>
        <dbReference type="ARBA" id="ARBA00004613"/>
    </source>
</evidence>
<evidence type="ECO:0000313" key="15">
    <source>
        <dbReference type="EMBL" id="GAM40363.1"/>
    </source>
</evidence>
<dbReference type="SMART" id="SM01217">
    <property type="entry name" value="Fn3_like"/>
    <property type="match status" value="1"/>
</dbReference>
<dbReference type="InterPro" id="IPR036962">
    <property type="entry name" value="Glyco_hydro_3_N_sf"/>
</dbReference>
<sequence length="859" mass="93789">MGEISPRREDFDIDYILENASSLEKISLLAGETKRRARVFEYLLTEIHSSPRVGHDFWHTAPLPRFNVPSVRVSDGPNGVRGTKFFDGVRAACLPCGTGLAATWDQSLLYDAGVLIGQECLAKGAHCWLGPTVCIQRSPLGGRGFESFAEDPYATGKLAAAYIRGAQSTGVISTIKHFAANDQEHERISVDAVMSERALREVHLLPFQIAIADSAPGAVMTCYNKINGQHISESKVMLDGLLRREWGWKGLIMSDWFGTYSTAEALNAGLDLEMPGPTRLRGPLLELAISSRKVSRSTLDERARTVLEFVKRANKAEVSTVESTRDFPEDRRLNRKLAADSIVLLKNESGLLPLNQKTLKSVALIGPNMKTAAFCGGGSASLLPYYSVSPYQGIMNQLHPGVEIIYETGASSYAFIPELEASDVRTPEGQPGLRMRFYRDPPSVKERRVVEEIIIQESSWQLMGFSNPQLDRLFYADIEAELIAPATSPFEFGIAVYGSGSLFIDDQLIIDNTTVQRGGNFFFGKGTLEEKATVDLGQLYKIKVQFASGPSSKLVKPGVVNFGGGAGRLGMVQAIDPELAITRAVEAAKRADITILGVGLTRDHESEGFDRPHMDLPPAVASLVTAVLDVAPEAIFITQSGTPFNMLPWANNVKTHLHAWFGGNELGNGIADVLFGVVNPSGKLPLSFPRRIEDTPTYLNFGSERGQVIYGEGIYVGYKYYEKALRDVLYPFGHGLSYTSFAYSDLTVNTASATLNVRNTGGVAGAEVVQLYIAADATTASIARPIKELKGFAKVILQPGETRSVSIPFDRFTTAFWDQEAHVWTCENGPYRVLVGSSSQSILLEGVLEMKETTTWSGL</sequence>
<dbReference type="Gene3D" id="2.60.40.10">
    <property type="entry name" value="Immunoglobulins"/>
    <property type="match status" value="1"/>
</dbReference>
<dbReference type="InterPro" id="IPR002772">
    <property type="entry name" value="Glyco_hydro_3_C"/>
</dbReference>
<keyword evidence="5" id="KW-0964">Secreted</keyword>
<evidence type="ECO:0000256" key="10">
    <source>
        <dbReference type="ARBA" id="ARBA00023295"/>
    </source>
</evidence>
<dbReference type="FunFam" id="2.60.120.260:FF:000249">
    <property type="entry name" value="Probable beta-glucosidase K"/>
    <property type="match status" value="1"/>
</dbReference>
<keyword evidence="11 13" id="KW-0624">Polysaccharide degradation</keyword>
<dbReference type="UniPathway" id="UPA00696"/>
<name>A0A0B8MYK6_TALPI</name>
<dbReference type="InterPro" id="IPR017853">
    <property type="entry name" value="GH"/>
</dbReference>
<keyword evidence="6 13" id="KW-0378">Hydrolase</keyword>
<evidence type="ECO:0000256" key="4">
    <source>
        <dbReference type="ARBA" id="ARBA00005336"/>
    </source>
</evidence>